<comment type="caution">
    <text evidence="1">The sequence shown here is derived from an EMBL/GenBank/DDBJ whole genome shotgun (WGS) entry which is preliminary data.</text>
</comment>
<proteinExistence type="predicted"/>
<name>A0A139BU95_9PROT</name>
<reference evidence="1 2" key="2">
    <citation type="submission" date="2016-03" db="EMBL/GenBank/DDBJ databases">
        <title>New uncultured bacterium of the family Gallionellaceae from acid mine drainage: description and reconstruction of genome based on metagenomic analysis of microbial community.</title>
        <authorList>
            <person name="Kadnikov V."/>
            <person name="Ivasenko D."/>
            <person name="Beletsky A."/>
            <person name="Mardanov A."/>
            <person name="Danilova E."/>
            <person name="Pimenov N."/>
            <person name="Karnachuk O."/>
            <person name="Ravin N."/>
        </authorList>
    </citation>
    <scope>NUCLEOTIDE SEQUENCE [LARGE SCALE GENOMIC DNA]</scope>
    <source>
        <strain evidence="1">ShG14-8</strain>
    </source>
</reference>
<evidence type="ECO:0000313" key="2">
    <source>
        <dbReference type="Proteomes" id="UP000070578"/>
    </source>
</evidence>
<protein>
    <submittedName>
        <fullName evidence="1">Uncharacterized protein</fullName>
    </submittedName>
</protein>
<dbReference type="Proteomes" id="UP000070578">
    <property type="component" value="Unassembled WGS sequence"/>
</dbReference>
<gene>
    <name evidence="1" type="ORF">AWT59_1364</name>
</gene>
<evidence type="ECO:0000313" key="1">
    <source>
        <dbReference type="EMBL" id="KXS32531.1"/>
    </source>
</evidence>
<dbReference type="AlphaFoldDB" id="A0A139BU95"/>
<accession>A0A139BU95</accession>
<organism evidence="1 2">
    <name type="scientific">Candidatus Gallionella acididurans</name>
    <dbReference type="NCBI Taxonomy" id="1796491"/>
    <lineage>
        <taxon>Bacteria</taxon>
        <taxon>Pseudomonadati</taxon>
        <taxon>Pseudomonadota</taxon>
        <taxon>Betaproteobacteria</taxon>
        <taxon>Nitrosomonadales</taxon>
        <taxon>Gallionellaceae</taxon>
        <taxon>Gallionella</taxon>
    </lineage>
</organism>
<reference evidence="1 2" key="1">
    <citation type="submission" date="2016-02" db="EMBL/GenBank/DDBJ databases">
        <authorList>
            <person name="Wen L."/>
            <person name="He K."/>
            <person name="Yang H."/>
        </authorList>
    </citation>
    <scope>NUCLEOTIDE SEQUENCE [LARGE SCALE GENOMIC DNA]</scope>
    <source>
        <strain evidence="1">ShG14-8</strain>
    </source>
</reference>
<sequence length="120" mass="13466">MKILAPVRPNVGLELEYTRKLEALIEAMHKSIMWWVLSGYNANTPNTVVMAEDDSTPSVQLERIIEALIAEYGVENAELALDKQGMKGSAYRYLLEPLHVQAIRRRRASQSSTPVGPDEN</sequence>
<dbReference type="EMBL" id="LSLI01000027">
    <property type="protein sequence ID" value="KXS32531.1"/>
    <property type="molecule type" value="Genomic_DNA"/>
</dbReference>